<dbReference type="Gene3D" id="3.40.50.450">
    <property type="match status" value="1"/>
</dbReference>
<dbReference type="PANTHER" id="PTHR43393">
    <property type="entry name" value="CYTOKININ RIBOSIDE 5'-MONOPHOSPHATE PHOSPHORIBOHYDROLASE"/>
    <property type="match status" value="1"/>
</dbReference>
<dbReference type="EMBL" id="MEWR01000027">
    <property type="protein sequence ID" value="OGC81432.1"/>
    <property type="molecule type" value="Genomic_DNA"/>
</dbReference>
<name>A0A1F4XIB5_9BACT</name>
<accession>A0A1F4XIB5</accession>
<dbReference type="GO" id="GO:0005829">
    <property type="term" value="C:cytosol"/>
    <property type="evidence" value="ECO:0007669"/>
    <property type="project" value="TreeGrafter"/>
</dbReference>
<dbReference type="InterPro" id="IPR041164">
    <property type="entry name" value="LDcluster4"/>
</dbReference>
<protein>
    <recommendedName>
        <fullName evidence="3">DNA-binding protein</fullName>
    </recommendedName>
</protein>
<dbReference type="SUPFAM" id="SSF102405">
    <property type="entry name" value="MCP/YpsA-like"/>
    <property type="match status" value="1"/>
</dbReference>
<gene>
    <name evidence="1" type="ORF">A2V81_04230</name>
</gene>
<dbReference type="PANTHER" id="PTHR43393:SF3">
    <property type="entry name" value="LYSINE DECARBOXYLASE-LIKE PROTEIN"/>
    <property type="match status" value="1"/>
</dbReference>
<organism evidence="1 2">
    <name type="scientific">Candidatus Abawacabacteria bacterium RBG_16_42_10</name>
    <dbReference type="NCBI Taxonomy" id="1817814"/>
    <lineage>
        <taxon>Bacteria</taxon>
        <taxon>Candidatus Abawacaibacteriota</taxon>
    </lineage>
</organism>
<sequence>MPDQKGPYRIGVMGSASGHITKTSEKKAFRLGELIAEKGHYLINGATNGLPHIAAQGANSKGGKTFGISPAKNATDHVEHWHLPIEPYTFITYTGMGFDFRDHLNIFNSEIVIFVGGGIGTLNEFTLAYHESKIIGILEETSGVTRKLSEVLDALAYKTSAKLFFSSDPEELLELTIAERKNGLDESSMYYE</sequence>
<comment type="caution">
    <text evidence="1">The sequence shown here is derived from an EMBL/GenBank/DDBJ whole genome shotgun (WGS) entry which is preliminary data.</text>
</comment>
<evidence type="ECO:0000313" key="1">
    <source>
        <dbReference type="EMBL" id="OGC81432.1"/>
    </source>
</evidence>
<reference evidence="1 2" key="1">
    <citation type="journal article" date="2016" name="Nat. Commun.">
        <title>Thousands of microbial genomes shed light on interconnected biogeochemical processes in an aquifer system.</title>
        <authorList>
            <person name="Anantharaman K."/>
            <person name="Brown C.T."/>
            <person name="Hug L.A."/>
            <person name="Sharon I."/>
            <person name="Castelle C.J."/>
            <person name="Probst A.J."/>
            <person name="Thomas B.C."/>
            <person name="Singh A."/>
            <person name="Wilkins M.J."/>
            <person name="Karaoz U."/>
            <person name="Brodie E.L."/>
            <person name="Williams K.H."/>
            <person name="Hubbard S.S."/>
            <person name="Banfield J.F."/>
        </authorList>
    </citation>
    <scope>NUCLEOTIDE SEQUENCE [LARGE SCALE GENOMIC DNA]</scope>
</reference>
<dbReference type="Pfam" id="PF18306">
    <property type="entry name" value="LDcluster4"/>
    <property type="match status" value="1"/>
</dbReference>
<evidence type="ECO:0000313" key="2">
    <source>
        <dbReference type="Proteomes" id="UP000177614"/>
    </source>
</evidence>
<dbReference type="STRING" id="1817814.A2V81_04230"/>
<evidence type="ECO:0008006" key="3">
    <source>
        <dbReference type="Google" id="ProtNLM"/>
    </source>
</evidence>
<dbReference type="AlphaFoldDB" id="A0A1F4XIB5"/>
<dbReference type="InterPro" id="IPR052341">
    <property type="entry name" value="LOG_family_nucleotidases"/>
</dbReference>
<dbReference type="Proteomes" id="UP000177614">
    <property type="component" value="Unassembled WGS sequence"/>
</dbReference>
<proteinExistence type="predicted"/>